<feature type="region of interest" description="Disordered" evidence="5">
    <location>
        <begin position="163"/>
        <end position="195"/>
    </location>
</feature>
<comment type="function">
    <text evidence="1">Troponin I is the inhibitory subunit of troponin, the thin filament regulatory complex which confers calcium-sensitivity to striated muscle actomyosin ATPase activity.</text>
</comment>
<evidence type="ECO:0000313" key="6">
    <source>
        <dbReference type="EMBL" id="EEN42549.1"/>
    </source>
</evidence>
<dbReference type="Gene3D" id="6.10.250.180">
    <property type="match status" value="1"/>
</dbReference>
<dbReference type="InterPro" id="IPR050875">
    <property type="entry name" value="Troponin_I"/>
</dbReference>
<dbReference type="InParanoid" id="C3ZY22"/>
<comment type="similarity">
    <text evidence="2">Belongs to the troponin I family.</text>
</comment>
<sequence length="195" mass="22416">MARCGDDNFLHFFSQQGEEKQKLLTRERKQQILTKMMKKAVAEARVELEAKAEAKRQYLADKVPPISTSGLGHDELEELCRRLHAQITKAEEEKYDVEQKVEINDKELADLTQRMYSLTGKFKKPQLKRVRLSADKMLKALLGSKHKCSMDFRGNLKAVKKEPKPIAKAEDWRENIEKAGERKSKFEGEGEAPAE</sequence>
<dbReference type="GO" id="GO:0005861">
    <property type="term" value="C:troponin complex"/>
    <property type="evidence" value="ECO:0007669"/>
    <property type="project" value="InterPro"/>
</dbReference>
<dbReference type="FunCoup" id="C3ZY22">
    <property type="interactions" value="6"/>
</dbReference>
<dbReference type="InterPro" id="IPR001978">
    <property type="entry name" value="Troponin"/>
</dbReference>
<evidence type="ECO:0000256" key="5">
    <source>
        <dbReference type="SAM" id="MobiDB-lite"/>
    </source>
</evidence>
<dbReference type="AlphaFoldDB" id="C3ZY22"/>
<gene>
    <name evidence="6" type="ORF">BRAFLDRAFT_131388</name>
</gene>
<dbReference type="eggNOG" id="KOG3977">
    <property type="taxonomic scope" value="Eukaryota"/>
</dbReference>
<keyword evidence="3" id="KW-0514">Muscle protein</keyword>
<evidence type="ECO:0000256" key="4">
    <source>
        <dbReference type="SAM" id="Coils"/>
    </source>
</evidence>
<dbReference type="PANTHER" id="PTHR13738">
    <property type="entry name" value="TROPONIN I"/>
    <property type="match status" value="1"/>
</dbReference>
<protein>
    <recommendedName>
        <fullName evidence="7">Troponin I</fullName>
    </recommendedName>
</protein>
<evidence type="ECO:0008006" key="7">
    <source>
        <dbReference type="Google" id="ProtNLM"/>
    </source>
</evidence>
<dbReference type="Pfam" id="PF00992">
    <property type="entry name" value="Troponin"/>
    <property type="match status" value="1"/>
</dbReference>
<dbReference type="EMBL" id="GG666720">
    <property type="protein sequence ID" value="EEN42549.1"/>
    <property type="molecule type" value="Genomic_DNA"/>
</dbReference>
<dbReference type="STRING" id="7739.C3ZY22"/>
<proteinExistence type="inferred from homology"/>
<accession>C3ZY22</accession>
<evidence type="ECO:0000256" key="2">
    <source>
        <dbReference type="ARBA" id="ARBA00009930"/>
    </source>
</evidence>
<dbReference type="PANTHER" id="PTHR13738:SF1">
    <property type="entry name" value="TROPONIN I"/>
    <property type="match status" value="1"/>
</dbReference>
<feature type="coiled-coil region" evidence="4">
    <location>
        <begin position="73"/>
        <end position="100"/>
    </location>
</feature>
<dbReference type="InterPro" id="IPR038077">
    <property type="entry name" value="Troponin_sf"/>
</dbReference>
<dbReference type="Gene3D" id="1.20.5.350">
    <property type="match status" value="1"/>
</dbReference>
<dbReference type="SUPFAM" id="SSF90250">
    <property type="entry name" value="Troponin coil-coiled subunits"/>
    <property type="match status" value="1"/>
</dbReference>
<dbReference type="FunFam" id="1.20.5.350:FF:000019">
    <property type="match status" value="1"/>
</dbReference>
<name>C3ZY22_BRAFL</name>
<reference evidence="6" key="1">
    <citation type="journal article" date="2008" name="Nature">
        <title>The amphioxus genome and the evolution of the chordate karyotype.</title>
        <authorList>
            <consortium name="US DOE Joint Genome Institute (JGI-PGF)"/>
            <person name="Putnam N.H."/>
            <person name="Butts T."/>
            <person name="Ferrier D.E.K."/>
            <person name="Furlong R.F."/>
            <person name="Hellsten U."/>
            <person name="Kawashima T."/>
            <person name="Robinson-Rechavi M."/>
            <person name="Shoguchi E."/>
            <person name="Terry A."/>
            <person name="Yu J.-K."/>
            <person name="Benito-Gutierrez E.L."/>
            <person name="Dubchak I."/>
            <person name="Garcia-Fernandez J."/>
            <person name="Gibson-Brown J.J."/>
            <person name="Grigoriev I.V."/>
            <person name="Horton A.C."/>
            <person name="de Jong P.J."/>
            <person name="Jurka J."/>
            <person name="Kapitonov V.V."/>
            <person name="Kohara Y."/>
            <person name="Kuroki Y."/>
            <person name="Lindquist E."/>
            <person name="Lucas S."/>
            <person name="Osoegawa K."/>
            <person name="Pennacchio L.A."/>
            <person name="Salamov A.A."/>
            <person name="Satou Y."/>
            <person name="Sauka-Spengler T."/>
            <person name="Schmutz J."/>
            <person name="Shin-I T."/>
            <person name="Toyoda A."/>
            <person name="Bronner-Fraser M."/>
            <person name="Fujiyama A."/>
            <person name="Holland L.Z."/>
            <person name="Holland P.W.H."/>
            <person name="Satoh N."/>
            <person name="Rokhsar D.S."/>
        </authorList>
    </citation>
    <scope>NUCLEOTIDE SEQUENCE [LARGE SCALE GENOMIC DNA]</scope>
    <source>
        <strain evidence="6">S238N-H82</strain>
        <tissue evidence="6">Testes</tissue>
    </source>
</reference>
<evidence type="ECO:0000256" key="3">
    <source>
        <dbReference type="ARBA" id="ARBA00023179"/>
    </source>
</evidence>
<feature type="compositionally biased region" description="Basic and acidic residues" evidence="5">
    <location>
        <begin position="163"/>
        <end position="188"/>
    </location>
</feature>
<evidence type="ECO:0000256" key="1">
    <source>
        <dbReference type="ARBA" id="ARBA00001988"/>
    </source>
</evidence>
<organism>
    <name type="scientific">Branchiostoma floridae</name>
    <name type="common">Florida lancelet</name>
    <name type="synonym">Amphioxus</name>
    <dbReference type="NCBI Taxonomy" id="7739"/>
    <lineage>
        <taxon>Eukaryota</taxon>
        <taxon>Metazoa</taxon>
        <taxon>Chordata</taxon>
        <taxon>Cephalochordata</taxon>
        <taxon>Leptocardii</taxon>
        <taxon>Amphioxiformes</taxon>
        <taxon>Branchiostomatidae</taxon>
        <taxon>Branchiostoma</taxon>
    </lineage>
</organism>
<keyword evidence="4" id="KW-0175">Coiled coil</keyword>